<comment type="pathway">
    <text evidence="8 11">Amino-acid biosynthesis; L-proline biosynthesis; L-proline from L-glutamate 5-semialdehyde: step 1/1.</text>
</comment>
<feature type="domain" description="Pyrroline-5-carboxylate reductase catalytic N-terminal" evidence="12">
    <location>
        <begin position="4"/>
        <end position="100"/>
    </location>
</feature>
<evidence type="ECO:0000256" key="1">
    <source>
        <dbReference type="ARBA" id="ARBA00004496"/>
    </source>
</evidence>
<keyword evidence="4 8" id="KW-0028">Amino-acid biosynthesis</keyword>
<evidence type="ECO:0000256" key="2">
    <source>
        <dbReference type="ARBA" id="ARBA00005525"/>
    </source>
</evidence>
<evidence type="ECO:0000256" key="10">
    <source>
        <dbReference type="PIRSR" id="PIRSR000193-1"/>
    </source>
</evidence>
<keyword evidence="15" id="KW-1185">Reference proteome</keyword>
<dbReference type="UniPathway" id="UPA00098">
    <property type="reaction ID" value="UER00361"/>
</dbReference>
<keyword evidence="7 8" id="KW-0560">Oxidoreductase</keyword>
<dbReference type="InterPro" id="IPR053790">
    <property type="entry name" value="P5CR-like_CS"/>
</dbReference>
<comment type="function">
    <text evidence="8">Catalyzes the reduction of 1-pyrroline-5-carboxylate (PCA) to L-proline.</text>
</comment>
<evidence type="ECO:0000256" key="3">
    <source>
        <dbReference type="ARBA" id="ARBA00022490"/>
    </source>
</evidence>
<keyword evidence="5 8" id="KW-0641">Proline biosynthesis</keyword>
<evidence type="ECO:0000256" key="11">
    <source>
        <dbReference type="RuleBase" id="RU003903"/>
    </source>
</evidence>
<dbReference type="PIRSF" id="PIRSF000193">
    <property type="entry name" value="Pyrrol-5-carb_rd"/>
    <property type="match status" value="1"/>
</dbReference>
<feature type="domain" description="Pyrroline-5-carboxylate reductase dimerisation" evidence="13">
    <location>
        <begin position="163"/>
        <end position="267"/>
    </location>
</feature>
<feature type="binding site" evidence="10">
    <location>
        <begin position="71"/>
        <end position="74"/>
    </location>
    <ligand>
        <name>NADP(+)</name>
        <dbReference type="ChEBI" id="CHEBI:58349"/>
    </ligand>
</feature>
<dbReference type="HAMAP" id="MF_01925">
    <property type="entry name" value="P5C_reductase"/>
    <property type="match status" value="1"/>
</dbReference>
<proteinExistence type="inferred from homology"/>
<dbReference type="Proteomes" id="UP000587760">
    <property type="component" value="Unassembled WGS sequence"/>
</dbReference>
<dbReference type="EC" id="1.5.1.2" evidence="8 9"/>
<dbReference type="Gene3D" id="1.10.3730.10">
    <property type="entry name" value="ProC C-terminal domain-like"/>
    <property type="match status" value="1"/>
</dbReference>
<dbReference type="Gene3D" id="3.40.50.720">
    <property type="entry name" value="NAD(P)-binding Rossmann-like Domain"/>
    <property type="match status" value="1"/>
</dbReference>
<evidence type="ECO:0000256" key="7">
    <source>
        <dbReference type="ARBA" id="ARBA00023002"/>
    </source>
</evidence>
<dbReference type="GO" id="GO:0005737">
    <property type="term" value="C:cytoplasm"/>
    <property type="evidence" value="ECO:0007669"/>
    <property type="project" value="UniProtKB-SubCell"/>
</dbReference>
<dbReference type="EMBL" id="JACHGJ010000009">
    <property type="protein sequence ID" value="MBB6482031.1"/>
    <property type="molecule type" value="Genomic_DNA"/>
</dbReference>
<dbReference type="FunFam" id="1.10.3730.10:FF:000001">
    <property type="entry name" value="Pyrroline-5-carboxylate reductase"/>
    <property type="match status" value="1"/>
</dbReference>
<reference evidence="14 15" key="1">
    <citation type="submission" date="2020-08" db="EMBL/GenBank/DDBJ databases">
        <title>Genomic Encyclopedia of Type Strains, Phase IV (KMG-IV): sequencing the most valuable type-strain genomes for metagenomic binning, comparative biology and taxonomic classification.</title>
        <authorList>
            <person name="Goeker M."/>
        </authorList>
    </citation>
    <scope>NUCLEOTIDE SEQUENCE [LARGE SCALE GENOMIC DNA]</scope>
    <source>
        <strain evidence="14 15">DSM 2461</strain>
    </source>
</reference>
<sequence length="270" mass="28428">MNKKIGFIGTGNMGSAMIGGLISRGTVKAEAILVSDRNGDSLSGAETRWPGISCSTDNSSTVKGADIIILAVKPHIYKAVIEEIAPLVDESKIIVTIAAGVTISQAETMFGKDVKIVRTMPNTPALVGEGVTAYCCNSHVSESEEREIIPVLESFGIVEKIGEEYFHSVIAVSGSSPAYVFLFIEAMADAAVLQGLPRAQAYRMASQAVLGAAKMVRETGTHPGELKDAVCSPGGTTIEAVRTLEKGAFRSTVIEAMNNCALKSKEMTKG</sequence>
<dbReference type="FunFam" id="3.40.50.720:FF:000190">
    <property type="entry name" value="Pyrroline-5-carboxylate reductase"/>
    <property type="match status" value="1"/>
</dbReference>
<comment type="catalytic activity">
    <reaction evidence="8">
        <text>L-proline + NAD(+) = (S)-1-pyrroline-5-carboxylate + NADH + 2 H(+)</text>
        <dbReference type="Rhea" id="RHEA:14105"/>
        <dbReference type="ChEBI" id="CHEBI:15378"/>
        <dbReference type="ChEBI" id="CHEBI:17388"/>
        <dbReference type="ChEBI" id="CHEBI:57540"/>
        <dbReference type="ChEBI" id="CHEBI:57945"/>
        <dbReference type="ChEBI" id="CHEBI:60039"/>
        <dbReference type="EC" id="1.5.1.2"/>
    </reaction>
</comment>
<evidence type="ECO:0000256" key="4">
    <source>
        <dbReference type="ARBA" id="ARBA00022605"/>
    </source>
</evidence>
<dbReference type="RefSeq" id="WP_184748269.1">
    <property type="nucleotide sequence ID" value="NZ_JACHGJ010000009.1"/>
</dbReference>
<dbReference type="Pfam" id="PF03807">
    <property type="entry name" value="F420_oxidored"/>
    <property type="match status" value="1"/>
</dbReference>
<comment type="subcellular location">
    <subcellularLocation>
        <location evidence="1 8">Cytoplasm</location>
    </subcellularLocation>
</comment>
<dbReference type="InterPro" id="IPR036291">
    <property type="entry name" value="NAD(P)-bd_dom_sf"/>
</dbReference>
<dbReference type="InterPro" id="IPR029036">
    <property type="entry name" value="P5CR_dimer"/>
</dbReference>
<evidence type="ECO:0000259" key="13">
    <source>
        <dbReference type="Pfam" id="PF14748"/>
    </source>
</evidence>
<dbReference type="PROSITE" id="PS00521">
    <property type="entry name" value="P5CR"/>
    <property type="match status" value="1"/>
</dbReference>
<keyword evidence="3 8" id="KW-0963">Cytoplasm</keyword>
<evidence type="ECO:0000256" key="8">
    <source>
        <dbReference type="HAMAP-Rule" id="MF_01925"/>
    </source>
</evidence>
<evidence type="ECO:0000256" key="6">
    <source>
        <dbReference type="ARBA" id="ARBA00022857"/>
    </source>
</evidence>
<name>A0A841RF69_9SPIO</name>
<dbReference type="GO" id="GO:0055129">
    <property type="term" value="P:L-proline biosynthetic process"/>
    <property type="evidence" value="ECO:0007669"/>
    <property type="project" value="UniProtKB-UniRule"/>
</dbReference>
<dbReference type="Pfam" id="PF14748">
    <property type="entry name" value="P5CR_dimer"/>
    <property type="match status" value="1"/>
</dbReference>
<accession>A0A841RF69</accession>
<evidence type="ECO:0000256" key="9">
    <source>
        <dbReference type="NCBIfam" id="TIGR00112"/>
    </source>
</evidence>
<dbReference type="InterPro" id="IPR000304">
    <property type="entry name" value="Pyrroline-COOH_reductase"/>
</dbReference>
<dbReference type="InterPro" id="IPR028939">
    <property type="entry name" value="P5C_Rdtase_cat_N"/>
</dbReference>
<dbReference type="NCBIfam" id="TIGR00112">
    <property type="entry name" value="proC"/>
    <property type="match status" value="1"/>
</dbReference>
<feature type="binding site" evidence="10">
    <location>
        <begin position="8"/>
        <end position="13"/>
    </location>
    <ligand>
        <name>NADP(+)</name>
        <dbReference type="ChEBI" id="CHEBI:58349"/>
    </ligand>
</feature>
<gene>
    <name evidence="8" type="primary">proC</name>
    <name evidence="14" type="ORF">HNR50_003719</name>
</gene>
<evidence type="ECO:0000256" key="5">
    <source>
        <dbReference type="ARBA" id="ARBA00022650"/>
    </source>
</evidence>
<comment type="caution">
    <text evidence="14">The sequence shown here is derived from an EMBL/GenBank/DDBJ whole genome shotgun (WGS) entry which is preliminary data.</text>
</comment>
<dbReference type="SUPFAM" id="SSF51735">
    <property type="entry name" value="NAD(P)-binding Rossmann-fold domains"/>
    <property type="match status" value="1"/>
</dbReference>
<organism evidence="14 15">
    <name type="scientific">Spirochaeta isovalerica</name>
    <dbReference type="NCBI Taxonomy" id="150"/>
    <lineage>
        <taxon>Bacteria</taxon>
        <taxon>Pseudomonadati</taxon>
        <taxon>Spirochaetota</taxon>
        <taxon>Spirochaetia</taxon>
        <taxon>Spirochaetales</taxon>
        <taxon>Spirochaetaceae</taxon>
        <taxon>Spirochaeta</taxon>
    </lineage>
</organism>
<evidence type="ECO:0000313" key="15">
    <source>
        <dbReference type="Proteomes" id="UP000587760"/>
    </source>
</evidence>
<comment type="similarity">
    <text evidence="2 8 11">Belongs to the pyrroline-5-carboxylate reductase family.</text>
</comment>
<dbReference type="InterPro" id="IPR008927">
    <property type="entry name" value="6-PGluconate_DH-like_C_sf"/>
</dbReference>
<evidence type="ECO:0000313" key="14">
    <source>
        <dbReference type="EMBL" id="MBB6482031.1"/>
    </source>
</evidence>
<dbReference type="PANTHER" id="PTHR11645:SF0">
    <property type="entry name" value="PYRROLINE-5-CARBOXYLATE REDUCTASE 3"/>
    <property type="match status" value="1"/>
</dbReference>
<dbReference type="SUPFAM" id="SSF48179">
    <property type="entry name" value="6-phosphogluconate dehydrogenase C-terminal domain-like"/>
    <property type="match status" value="1"/>
</dbReference>
<protein>
    <recommendedName>
        <fullName evidence="8 9">Pyrroline-5-carboxylate reductase</fullName>
        <shortName evidence="8">P5C reductase</shortName>
        <shortName evidence="8">P5CR</shortName>
        <ecNumber evidence="8 9">1.5.1.2</ecNumber>
    </recommendedName>
    <alternativeName>
        <fullName evidence="8">PCA reductase</fullName>
    </alternativeName>
</protein>
<comment type="catalytic activity">
    <reaction evidence="8 11">
        <text>L-proline + NADP(+) = (S)-1-pyrroline-5-carboxylate + NADPH + 2 H(+)</text>
        <dbReference type="Rhea" id="RHEA:14109"/>
        <dbReference type="ChEBI" id="CHEBI:15378"/>
        <dbReference type="ChEBI" id="CHEBI:17388"/>
        <dbReference type="ChEBI" id="CHEBI:57783"/>
        <dbReference type="ChEBI" id="CHEBI:58349"/>
        <dbReference type="ChEBI" id="CHEBI:60039"/>
        <dbReference type="EC" id="1.5.1.2"/>
    </reaction>
</comment>
<dbReference type="AlphaFoldDB" id="A0A841RF69"/>
<evidence type="ECO:0000259" key="12">
    <source>
        <dbReference type="Pfam" id="PF03807"/>
    </source>
</evidence>
<feature type="binding site" evidence="10">
    <location>
        <position position="58"/>
    </location>
    <ligand>
        <name>NADPH</name>
        <dbReference type="ChEBI" id="CHEBI:57783"/>
    </ligand>
</feature>
<dbReference type="GO" id="GO:0004735">
    <property type="term" value="F:pyrroline-5-carboxylate reductase activity"/>
    <property type="evidence" value="ECO:0007669"/>
    <property type="project" value="UniProtKB-UniRule"/>
</dbReference>
<keyword evidence="6 8" id="KW-0521">NADP</keyword>
<dbReference type="PANTHER" id="PTHR11645">
    <property type="entry name" value="PYRROLINE-5-CARBOXYLATE REDUCTASE"/>
    <property type="match status" value="1"/>
</dbReference>